<feature type="transmembrane region" description="Helical" evidence="9">
    <location>
        <begin position="135"/>
        <end position="157"/>
    </location>
</feature>
<dbReference type="PANTHER" id="PTHR21137">
    <property type="entry name" value="ODORANT RECEPTOR"/>
    <property type="match status" value="1"/>
</dbReference>
<feature type="transmembrane region" description="Helical" evidence="9">
    <location>
        <begin position="309"/>
        <end position="327"/>
    </location>
</feature>
<proteinExistence type="evidence at transcript level"/>
<keyword evidence="4 9" id="KW-0552">Olfaction</keyword>
<dbReference type="Pfam" id="PF02949">
    <property type="entry name" value="7tm_6"/>
    <property type="match status" value="1"/>
</dbReference>
<dbReference type="GO" id="GO:0004984">
    <property type="term" value="F:olfactory receptor activity"/>
    <property type="evidence" value="ECO:0007669"/>
    <property type="project" value="InterPro"/>
</dbReference>
<sequence length="404" mass="47504">MVSKKVSSLVKELEDPNHPLLGPNIKAFYFFGFLQSYHTIQNICYKAWYTIGFFYVVTQWIELWLLKGDLNKALENLSISTLAIMSTTKGVTTVIWQKYWKELLENISTEEKKQINKKDNTTMKLMKNYKNYSRIITYFYWFLVSATVSMVITSPFLRYMYLKSRINDQNNSTISYPEIASSWYPFDKTNILIHSMKCFLDAIMLGQGATVIATYDSTVIVIMIFLKGQMRILQENCKKMFQEKQISNHVVINRIKNCYEHHQFLVRQHNLLNSLLSPIMFMYVLLCSIMICCSVYQLTLEEATTYQRLWFVEYTIAIVFQLFLYCWHSNEVAVESDLLDRGLYESDWWKSDINIRPIFILLAGKLNRIFVLEAGPFTTLSVATFIKIMKGAYSFYTLFTQMQK</sequence>
<protein>
    <recommendedName>
        <fullName evidence="9">Odorant receptor</fullName>
    </recommendedName>
</protein>
<dbReference type="PANTHER" id="PTHR21137:SF40">
    <property type="entry name" value="ODORANT RECEPTOR 56A"/>
    <property type="match status" value="1"/>
</dbReference>
<evidence type="ECO:0000256" key="2">
    <source>
        <dbReference type="ARBA" id="ARBA00022606"/>
    </source>
</evidence>
<evidence type="ECO:0000313" key="10">
    <source>
        <dbReference type="EMBL" id="QMS80317.1"/>
    </source>
</evidence>
<evidence type="ECO:0000256" key="8">
    <source>
        <dbReference type="ARBA" id="ARBA00023224"/>
    </source>
</evidence>
<organism evidence="10">
    <name type="scientific">Histia rhodope</name>
    <dbReference type="NCBI Taxonomy" id="1453155"/>
    <lineage>
        <taxon>Eukaryota</taxon>
        <taxon>Metazoa</taxon>
        <taxon>Ecdysozoa</taxon>
        <taxon>Arthropoda</taxon>
        <taxon>Hexapoda</taxon>
        <taxon>Insecta</taxon>
        <taxon>Pterygota</taxon>
        <taxon>Neoptera</taxon>
        <taxon>Endopterygota</taxon>
        <taxon>Lepidoptera</taxon>
        <taxon>Glossata</taxon>
        <taxon>Ditrysia</taxon>
        <taxon>Zygaenoidea</taxon>
        <taxon>Zygaenidae</taxon>
        <taxon>Chalcosiinae</taxon>
        <taxon>Histia</taxon>
    </lineage>
</organism>
<keyword evidence="6 9" id="KW-0472">Membrane</keyword>
<evidence type="ECO:0000256" key="1">
    <source>
        <dbReference type="ARBA" id="ARBA00004141"/>
    </source>
</evidence>
<evidence type="ECO:0000256" key="4">
    <source>
        <dbReference type="ARBA" id="ARBA00022725"/>
    </source>
</evidence>
<dbReference type="GO" id="GO:0005549">
    <property type="term" value="F:odorant binding"/>
    <property type="evidence" value="ECO:0007669"/>
    <property type="project" value="InterPro"/>
</dbReference>
<comment type="similarity">
    <text evidence="9">Belongs to the insect chemoreceptor superfamily. Heteromeric odorant receptor channel (TC 1.A.69) family.</text>
</comment>
<evidence type="ECO:0000256" key="5">
    <source>
        <dbReference type="ARBA" id="ARBA00022989"/>
    </source>
</evidence>
<keyword evidence="3 9" id="KW-0812">Transmembrane</keyword>
<keyword evidence="7 9" id="KW-0675">Receptor</keyword>
<evidence type="ECO:0000256" key="6">
    <source>
        <dbReference type="ARBA" id="ARBA00023136"/>
    </source>
</evidence>
<dbReference type="AlphaFoldDB" id="A0A7G4KBT1"/>
<dbReference type="EMBL" id="MN515169">
    <property type="protein sequence ID" value="QMS80317.1"/>
    <property type="molecule type" value="mRNA"/>
</dbReference>
<evidence type="ECO:0000256" key="3">
    <source>
        <dbReference type="ARBA" id="ARBA00022692"/>
    </source>
</evidence>
<gene>
    <name evidence="10" type="primary">OR3</name>
</gene>
<comment type="caution">
    <text evidence="9">Lacks conserved residue(s) required for the propagation of feature annotation.</text>
</comment>
<keyword evidence="8 9" id="KW-0807">Transducer</keyword>
<accession>A0A7G4KBT1</accession>
<evidence type="ECO:0000256" key="9">
    <source>
        <dbReference type="RuleBase" id="RU351113"/>
    </source>
</evidence>
<name>A0A7G4KBT1_9NEOP</name>
<dbReference type="InterPro" id="IPR004117">
    <property type="entry name" value="7tm6_olfct_rcpt"/>
</dbReference>
<comment type="subcellular location">
    <subcellularLocation>
        <location evidence="9">Cell membrane</location>
        <topology evidence="9">Multi-pass membrane protein</topology>
    </subcellularLocation>
    <subcellularLocation>
        <location evidence="1">Membrane</location>
        <topology evidence="1">Multi-pass membrane protein</topology>
    </subcellularLocation>
</comment>
<dbReference type="GO" id="GO:0007165">
    <property type="term" value="P:signal transduction"/>
    <property type="evidence" value="ECO:0007669"/>
    <property type="project" value="UniProtKB-KW"/>
</dbReference>
<reference evidence="10" key="1">
    <citation type="submission" date="2019-09" db="EMBL/GenBank/DDBJ databases">
        <authorList>
            <person name="Yang H."/>
        </authorList>
    </citation>
    <scope>NUCLEOTIDE SEQUENCE</scope>
</reference>
<feature type="transmembrane region" description="Helical" evidence="9">
    <location>
        <begin position="275"/>
        <end position="297"/>
    </location>
</feature>
<keyword evidence="2 9" id="KW-0716">Sensory transduction</keyword>
<feature type="transmembrane region" description="Helical" evidence="9">
    <location>
        <begin position="202"/>
        <end position="226"/>
    </location>
</feature>
<dbReference type="GO" id="GO:0005886">
    <property type="term" value="C:plasma membrane"/>
    <property type="evidence" value="ECO:0007669"/>
    <property type="project" value="UniProtKB-SubCell"/>
</dbReference>
<keyword evidence="5 9" id="KW-1133">Transmembrane helix</keyword>
<evidence type="ECO:0000256" key="7">
    <source>
        <dbReference type="ARBA" id="ARBA00023170"/>
    </source>
</evidence>